<proteinExistence type="predicted"/>
<evidence type="ECO:0000313" key="1">
    <source>
        <dbReference type="EMBL" id="CAL4928316.1"/>
    </source>
</evidence>
<accession>A0ABC8XRD5</accession>
<dbReference type="EMBL" id="OZ075124">
    <property type="protein sequence ID" value="CAL4928316.1"/>
    <property type="molecule type" value="Genomic_DNA"/>
</dbReference>
<name>A0ABC8XRD5_9POAL</name>
<organism evidence="1 2">
    <name type="scientific">Urochloa decumbens</name>
    <dbReference type="NCBI Taxonomy" id="240449"/>
    <lineage>
        <taxon>Eukaryota</taxon>
        <taxon>Viridiplantae</taxon>
        <taxon>Streptophyta</taxon>
        <taxon>Embryophyta</taxon>
        <taxon>Tracheophyta</taxon>
        <taxon>Spermatophyta</taxon>
        <taxon>Magnoliopsida</taxon>
        <taxon>Liliopsida</taxon>
        <taxon>Poales</taxon>
        <taxon>Poaceae</taxon>
        <taxon>PACMAD clade</taxon>
        <taxon>Panicoideae</taxon>
        <taxon>Panicodae</taxon>
        <taxon>Paniceae</taxon>
        <taxon>Melinidinae</taxon>
        <taxon>Urochloa</taxon>
    </lineage>
</organism>
<reference evidence="2" key="1">
    <citation type="submission" date="2024-06" db="EMBL/GenBank/DDBJ databases">
        <authorList>
            <person name="Ryan C."/>
        </authorList>
    </citation>
    <scope>NUCLEOTIDE SEQUENCE [LARGE SCALE GENOMIC DNA]</scope>
</reference>
<protein>
    <submittedName>
        <fullName evidence="1">Uncharacterized protein</fullName>
    </submittedName>
</protein>
<reference evidence="1 2" key="2">
    <citation type="submission" date="2024-10" db="EMBL/GenBank/DDBJ databases">
        <authorList>
            <person name="Ryan C."/>
        </authorList>
    </citation>
    <scope>NUCLEOTIDE SEQUENCE [LARGE SCALE GENOMIC DNA]</scope>
</reference>
<dbReference type="AlphaFoldDB" id="A0ABC8XRD5"/>
<keyword evidence="2" id="KW-1185">Reference proteome</keyword>
<sequence length="196" mass="21561">MATEDTVFSTSDDASSIALLRCLRAGAAAIDFVHRVDVCSAAPEDLVANLEPAPGTQRHDQRLFYKSVFKCSRVSAGNGDQEFYYVDHQVQPPLLVTGHQMTMPQCLLPAEEEQQVQVQENTLVTPQQPQQNTSSLFPAQGETDWELYEQMNQFLSEDNPIFTMDELLVVPGYEDELIGSCSGTPTSTAPPDAGFT</sequence>
<dbReference type="Proteomes" id="UP001497457">
    <property type="component" value="Chromosome 14rd"/>
</dbReference>
<gene>
    <name evidence="1" type="ORF">URODEC1_LOCUS25111</name>
</gene>
<evidence type="ECO:0000313" key="2">
    <source>
        <dbReference type="Proteomes" id="UP001497457"/>
    </source>
</evidence>